<keyword evidence="4 5" id="KW-0175">Coiled coil</keyword>
<dbReference type="Proteomes" id="UP000287033">
    <property type="component" value="Unassembled WGS sequence"/>
</dbReference>
<evidence type="ECO:0000256" key="1">
    <source>
        <dbReference type="ARBA" id="ARBA00004496"/>
    </source>
</evidence>
<organism evidence="7 8">
    <name type="scientific">Chiloscyllium punctatum</name>
    <name type="common">Brownbanded bambooshark</name>
    <name type="synonym">Hemiscyllium punctatum</name>
    <dbReference type="NCBI Taxonomy" id="137246"/>
    <lineage>
        <taxon>Eukaryota</taxon>
        <taxon>Metazoa</taxon>
        <taxon>Chordata</taxon>
        <taxon>Craniata</taxon>
        <taxon>Vertebrata</taxon>
        <taxon>Chondrichthyes</taxon>
        <taxon>Elasmobranchii</taxon>
        <taxon>Galeomorphii</taxon>
        <taxon>Galeoidea</taxon>
        <taxon>Orectolobiformes</taxon>
        <taxon>Hemiscylliidae</taxon>
        <taxon>Chiloscyllium</taxon>
    </lineage>
</organism>
<dbReference type="InterPro" id="IPR051841">
    <property type="entry name" value="MT-Golgi_org_protein"/>
</dbReference>
<dbReference type="OMA" id="QDDQHAQ"/>
<protein>
    <submittedName>
        <fullName evidence="7">Uncharacterized protein</fullName>
    </submittedName>
</protein>
<dbReference type="OrthoDB" id="2286360at2759"/>
<comment type="subcellular location">
    <subcellularLocation>
        <location evidence="1">Cytoplasm</location>
    </subcellularLocation>
</comment>
<gene>
    <name evidence="7" type="ORF">chiPu_0007160</name>
</gene>
<feature type="coiled-coil region" evidence="5">
    <location>
        <begin position="655"/>
        <end position="805"/>
    </location>
</feature>
<feature type="region of interest" description="Disordered" evidence="6">
    <location>
        <begin position="422"/>
        <end position="442"/>
    </location>
</feature>
<feature type="coiled-coil region" evidence="5">
    <location>
        <begin position="1470"/>
        <end position="1497"/>
    </location>
</feature>
<feature type="coiled-coil region" evidence="5">
    <location>
        <begin position="841"/>
        <end position="1165"/>
    </location>
</feature>
<dbReference type="Gene3D" id="1.10.287.1490">
    <property type="match status" value="1"/>
</dbReference>
<dbReference type="PANTHER" id="PTHR18902">
    <property type="entry name" value="NUCLEAR MITOTIC APPARATUS PROTEIN 1-RELATED"/>
    <property type="match status" value="1"/>
</dbReference>
<accession>A0A401SE89</accession>
<feature type="coiled-coil region" evidence="5">
    <location>
        <begin position="1194"/>
        <end position="1425"/>
    </location>
</feature>
<evidence type="ECO:0000313" key="7">
    <source>
        <dbReference type="EMBL" id="GCC28726.1"/>
    </source>
</evidence>
<keyword evidence="3" id="KW-0597">Phosphoprotein</keyword>
<proteinExistence type="predicted"/>
<evidence type="ECO:0000313" key="8">
    <source>
        <dbReference type="Proteomes" id="UP000287033"/>
    </source>
</evidence>
<feature type="compositionally biased region" description="Low complexity" evidence="6">
    <location>
        <begin position="294"/>
        <end position="305"/>
    </location>
</feature>
<dbReference type="EMBL" id="BEZZ01000216">
    <property type="protein sequence ID" value="GCC28726.1"/>
    <property type="molecule type" value="Genomic_DNA"/>
</dbReference>
<feature type="region of interest" description="Disordered" evidence="6">
    <location>
        <begin position="80"/>
        <end position="143"/>
    </location>
</feature>
<feature type="coiled-coil region" evidence="5">
    <location>
        <begin position="183"/>
        <end position="214"/>
    </location>
</feature>
<evidence type="ECO:0000256" key="2">
    <source>
        <dbReference type="ARBA" id="ARBA00022490"/>
    </source>
</evidence>
<feature type="coiled-coil region" evidence="5">
    <location>
        <begin position="452"/>
        <end position="619"/>
    </location>
</feature>
<sequence length="1560" mass="175160">METPSHTQDVVLTDSKCTVTTGNKEGIPDDVAISGSSVTGTAMNGTYVNSTDKVPSIGAAMDASSISGKHEGEIQQLCASSGKGADGEGDGCQNGSKAVYRSTEPSDIPQAVSTSPESQPPMCRSDECTQPSPGVDGFHDNLKNPQAAKSELLVQKYEALQSLIISLPMQETDLCTVDPSLKEQNEEQIRSQAQQRLEEQLKQYRVQRHQQRSKQSKNRLSSTLDPELMFHPEVLPRANTLNLTTEYSFLRTSVPRGPKVGSLGMPNALKDEKTLRHSKTSKIRSLADYKTDSSEAGSSIGRSSSVETLSQNRTGSSTSVISEIGLASENDKLESSLHIEDNNSEIDGSDLGARQDGNESDSSSYSSISTTGIYGTMSALDSRQKNTYTVDGQEILSNDMGQFPSIGEVLQAAAAEHQSDHQEVNGAVRSRRDSISSSISVESSVAESHDDLMQILKEKMRLEGQLEALSSEANEGLKEKTELQAQLAALNAQLQAQNEQKVLSEEKQSMLNSEVNTLRQTCSSLEQAMTELQTNLESKNASLAALNNDLQVSEEQYQRLVGKVTEMQQALSSRNDSVHAIQQQMTVLQSQLQQVQLDRATLTSQLKASQSEIASLQQVRLWYQQQLTLAQEARVRLQSEMANVQAGHMTQAAMLEHLKIENVTLSQQLTDTQQRSIKEKERIAMHLQNIEVDMLDQEKAFQQIQEAKTLVEDDLSRRLEEFEEEHEHLQKLADSATALERQLEEVKLTLHQRELQLGALEQEQLDLLKQLTVAQESMHTKDQTLNELQARYDELEAHLTEVQTETSAKDETIQSLQNEKIVLEVALQARKTDKAVLGEETKKLEEDTEMVSEILEQLRQEIAVKTGLVENMQKENTSFKKQTQKLKDQLVQQKVMVEAYRRDANSKDQLMNELKSAKKKLESEVKELKQEVVVLQTDKKSAQNEHLRLQKEISRIHQQMTDLETQLQLAQEERDELNTELQSMQFDRNHLISLSHENEELKKHVEQMQEEAKKGISEQKTRMKKLGTDLSSAQKEMKAKHKAYESAVGILSRRLQEALGAKESAEAELSKLKDQLTEGGNDKILQERIQALQTELQAVNYSKATLEKELQAIISLTSQELEDYREKVLDLEDELQESRGYRKKIRRLEEANKKLTLELEHERGKLVGLSQSHAALKEHTSILETALSKREADLVQLNLQVQAVLKQKEEEDQQMKQLVQALQIALEKEKGNVNELKQQVSANKAEAGHNRRHYRAAALELSEVKKELYAKEQLVEALQAEADKLQAQDKKHSQEVAQFQEELAAAHSQLKLLQKQLDEELNKPVTVNQEVEDLKWEVEQKERDLQALRQQLSLTEQRGQKELEGLQEALQGVKVNLEELQEELTVTRKDKFMLQTKVTELRNTMKTLLQQNQQLKMDLKQTKTRKRMELKGDVVSSNPVTPVKIPDCPVPASLLEELLRPPTAVSKEPLNNLHSCLKQLRQEMDSLQRQMEEHTVTVHQSMSSWTQMEGQLLELTADGAGPATTEVSSNSTETDLNSSANTNHASRTCQQGTISAPPQI</sequence>
<dbReference type="GO" id="GO:0005737">
    <property type="term" value="C:cytoplasm"/>
    <property type="evidence" value="ECO:0007669"/>
    <property type="project" value="UniProtKB-SubCell"/>
</dbReference>
<feature type="region of interest" description="Disordered" evidence="6">
    <location>
        <begin position="254"/>
        <end position="320"/>
    </location>
</feature>
<keyword evidence="8" id="KW-1185">Reference proteome</keyword>
<reference evidence="7 8" key="1">
    <citation type="journal article" date="2018" name="Nat. Ecol. Evol.">
        <title>Shark genomes provide insights into elasmobranch evolution and the origin of vertebrates.</title>
        <authorList>
            <person name="Hara Y"/>
            <person name="Yamaguchi K"/>
            <person name="Onimaru K"/>
            <person name="Kadota M"/>
            <person name="Koyanagi M"/>
            <person name="Keeley SD"/>
            <person name="Tatsumi K"/>
            <person name="Tanaka K"/>
            <person name="Motone F"/>
            <person name="Kageyama Y"/>
            <person name="Nozu R"/>
            <person name="Adachi N"/>
            <person name="Nishimura O"/>
            <person name="Nakagawa R"/>
            <person name="Tanegashima C"/>
            <person name="Kiyatake I"/>
            <person name="Matsumoto R"/>
            <person name="Murakumo K"/>
            <person name="Nishida K"/>
            <person name="Terakita A"/>
            <person name="Kuratani S"/>
            <person name="Sato K"/>
            <person name="Hyodo S Kuraku.S."/>
        </authorList>
    </citation>
    <scope>NUCLEOTIDE SEQUENCE [LARGE SCALE GENOMIC DNA]</scope>
</reference>
<dbReference type="PANTHER" id="PTHR18902:SF26">
    <property type="entry name" value="GOLGIN SUBFAMILY A MEMBER 3"/>
    <property type="match status" value="1"/>
</dbReference>
<name>A0A401SE89_CHIPU</name>
<feature type="region of interest" description="Disordered" evidence="6">
    <location>
        <begin position="1521"/>
        <end position="1560"/>
    </location>
</feature>
<feature type="compositionally biased region" description="Polar residues" evidence="6">
    <location>
        <begin position="1525"/>
        <end position="1560"/>
    </location>
</feature>
<evidence type="ECO:0000256" key="3">
    <source>
        <dbReference type="ARBA" id="ARBA00022553"/>
    </source>
</evidence>
<dbReference type="STRING" id="137246.A0A401SE89"/>
<evidence type="ECO:0000256" key="4">
    <source>
        <dbReference type="ARBA" id="ARBA00023054"/>
    </source>
</evidence>
<evidence type="ECO:0000256" key="6">
    <source>
        <dbReference type="SAM" id="MobiDB-lite"/>
    </source>
</evidence>
<feature type="compositionally biased region" description="Polar residues" evidence="6">
    <location>
        <begin position="306"/>
        <end position="320"/>
    </location>
</feature>
<evidence type="ECO:0000256" key="5">
    <source>
        <dbReference type="SAM" id="Coils"/>
    </source>
</evidence>
<keyword evidence="2" id="KW-0963">Cytoplasm</keyword>
<feature type="region of interest" description="Disordered" evidence="6">
    <location>
        <begin position="341"/>
        <end position="369"/>
    </location>
</feature>
<comment type="caution">
    <text evidence="7">The sequence shown here is derived from an EMBL/GenBank/DDBJ whole genome shotgun (WGS) entry which is preliminary data.</text>
</comment>